<evidence type="ECO:0000313" key="1">
    <source>
        <dbReference type="EMBL" id="PNF30895.1"/>
    </source>
</evidence>
<name>A0A2J7QQN2_9NEOP</name>
<dbReference type="EMBL" id="NEVH01012086">
    <property type="protein sequence ID" value="PNF30895.1"/>
    <property type="molecule type" value="Genomic_DNA"/>
</dbReference>
<protein>
    <submittedName>
        <fullName evidence="1">Uncharacterized protein</fullName>
    </submittedName>
</protein>
<proteinExistence type="predicted"/>
<organism evidence="1 2">
    <name type="scientific">Cryptotermes secundus</name>
    <dbReference type="NCBI Taxonomy" id="105785"/>
    <lineage>
        <taxon>Eukaryota</taxon>
        <taxon>Metazoa</taxon>
        <taxon>Ecdysozoa</taxon>
        <taxon>Arthropoda</taxon>
        <taxon>Hexapoda</taxon>
        <taxon>Insecta</taxon>
        <taxon>Pterygota</taxon>
        <taxon>Neoptera</taxon>
        <taxon>Polyneoptera</taxon>
        <taxon>Dictyoptera</taxon>
        <taxon>Blattodea</taxon>
        <taxon>Blattoidea</taxon>
        <taxon>Termitoidae</taxon>
        <taxon>Kalotermitidae</taxon>
        <taxon>Cryptotermitinae</taxon>
        <taxon>Cryptotermes</taxon>
    </lineage>
</organism>
<evidence type="ECO:0000313" key="2">
    <source>
        <dbReference type="Proteomes" id="UP000235965"/>
    </source>
</evidence>
<reference evidence="1 2" key="1">
    <citation type="submission" date="2017-12" db="EMBL/GenBank/DDBJ databases">
        <title>Hemimetabolous genomes reveal molecular basis of termite eusociality.</title>
        <authorList>
            <person name="Harrison M.C."/>
            <person name="Jongepier E."/>
            <person name="Robertson H.M."/>
            <person name="Arning N."/>
            <person name="Bitard-Feildel T."/>
            <person name="Chao H."/>
            <person name="Childers C.P."/>
            <person name="Dinh H."/>
            <person name="Doddapaneni H."/>
            <person name="Dugan S."/>
            <person name="Gowin J."/>
            <person name="Greiner C."/>
            <person name="Han Y."/>
            <person name="Hu H."/>
            <person name="Hughes D.S.T."/>
            <person name="Huylmans A.-K."/>
            <person name="Kemena C."/>
            <person name="Kremer L.P.M."/>
            <person name="Lee S.L."/>
            <person name="Lopez-Ezquerra A."/>
            <person name="Mallet L."/>
            <person name="Monroy-Kuhn J.M."/>
            <person name="Moser A."/>
            <person name="Murali S.C."/>
            <person name="Muzny D.M."/>
            <person name="Otani S."/>
            <person name="Piulachs M.-D."/>
            <person name="Poelchau M."/>
            <person name="Qu J."/>
            <person name="Schaub F."/>
            <person name="Wada-Katsumata A."/>
            <person name="Worley K.C."/>
            <person name="Xie Q."/>
            <person name="Ylla G."/>
            <person name="Poulsen M."/>
            <person name="Gibbs R.A."/>
            <person name="Schal C."/>
            <person name="Richards S."/>
            <person name="Belles X."/>
            <person name="Korb J."/>
            <person name="Bornberg-Bauer E."/>
        </authorList>
    </citation>
    <scope>NUCLEOTIDE SEQUENCE [LARGE SCALE GENOMIC DNA]</scope>
    <source>
        <tissue evidence="1">Whole body</tissue>
    </source>
</reference>
<gene>
    <name evidence="1" type="ORF">B7P43_G06053</name>
</gene>
<dbReference type="Proteomes" id="UP000235965">
    <property type="component" value="Unassembled WGS sequence"/>
</dbReference>
<accession>A0A2J7QQN2</accession>
<dbReference type="InParanoid" id="A0A2J7QQN2"/>
<dbReference type="AlphaFoldDB" id="A0A2J7QQN2"/>
<keyword evidence="2" id="KW-1185">Reference proteome</keyword>
<comment type="caution">
    <text evidence="1">The sequence shown here is derived from an EMBL/GenBank/DDBJ whole genome shotgun (WGS) entry which is preliminary data.</text>
</comment>
<sequence length="50" mass="6002">MMVNVFPSTIIYNVNQILLVTESWMYSFDLELKQESAELWLLVSLWQKYS</sequence>